<organism evidence="2 3">
    <name type="scientific">Recurvomyces mirabilis</name>
    <dbReference type="NCBI Taxonomy" id="574656"/>
    <lineage>
        <taxon>Eukaryota</taxon>
        <taxon>Fungi</taxon>
        <taxon>Dikarya</taxon>
        <taxon>Ascomycota</taxon>
        <taxon>Pezizomycotina</taxon>
        <taxon>Dothideomycetes</taxon>
        <taxon>Dothideomycetidae</taxon>
        <taxon>Mycosphaerellales</taxon>
        <taxon>Teratosphaeriaceae</taxon>
        <taxon>Recurvomyces</taxon>
    </lineage>
</organism>
<keyword evidence="1" id="KW-0812">Transmembrane</keyword>
<evidence type="ECO:0000313" key="3">
    <source>
        <dbReference type="Proteomes" id="UP001274830"/>
    </source>
</evidence>
<comment type="caution">
    <text evidence="2">The sequence shown here is derived from an EMBL/GenBank/DDBJ whole genome shotgun (WGS) entry which is preliminary data.</text>
</comment>
<sequence>MITIKHMIATTLVLFVPTVYYLGWQTYRHDINATSTVTNILDDVRDGWFDLGHEAQDAVKALRSNLDSIDLSSAREELANIEQDMKNAIGHMDIIEFEKWLVNNTVTGMKDTLAELQAIEWKDAPANITKYVEEHPYETAFYVIETVILFVPGGFWGPVLKAIGFTRLGVRARSIAALLQSKIGARVPARGWFAHLVSAAMGGYGRKLLDGWTRIGVKFAGWLGFLAGRKSG</sequence>
<dbReference type="Gene3D" id="6.10.110.10">
    <property type="match status" value="1"/>
</dbReference>
<dbReference type="Proteomes" id="UP001274830">
    <property type="component" value="Unassembled WGS sequence"/>
</dbReference>
<gene>
    <name evidence="2" type="ORF">LTR78_002733</name>
</gene>
<protein>
    <submittedName>
        <fullName evidence="2">Uncharacterized protein</fullName>
    </submittedName>
</protein>
<evidence type="ECO:0000313" key="2">
    <source>
        <dbReference type="EMBL" id="KAK3677195.1"/>
    </source>
</evidence>
<accession>A0AAE0WSX0</accession>
<proteinExistence type="predicted"/>
<keyword evidence="3" id="KW-1185">Reference proteome</keyword>
<keyword evidence="1" id="KW-0472">Membrane</keyword>
<dbReference type="AlphaFoldDB" id="A0AAE0WSX0"/>
<reference evidence="2" key="1">
    <citation type="submission" date="2023-07" db="EMBL/GenBank/DDBJ databases">
        <title>Black Yeasts Isolated from many extreme environments.</title>
        <authorList>
            <person name="Coleine C."/>
            <person name="Stajich J.E."/>
            <person name="Selbmann L."/>
        </authorList>
    </citation>
    <scope>NUCLEOTIDE SEQUENCE</scope>
    <source>
        <strain evidence="2">CCFEE 5485</strain>
    </source>
</reference>
<feature type="transmembrane region" description="Helical" evidence="1">
    <location>
        <begin position="7"/>
        <end position="24"/>
    </location>
</feature>
<keyword evidence="1" id="KW-1133">Transmembrane helix</keyword>
<name>A0AAE0WSX0_9PEZI</name>
<evidence type="ECO:0000256" key="1">
    <source>
        <dbReference type="SAM" id="Phobius"/>
    </source>
</evidence>
<dbReference type="InterPro" id="IPR038213">
    <property type="entry name" value="IFI6/IFI27-like_sf"/>
</dbReference>
<dbReference type="EMBL" id="JAUTXT010000007">
    <property type="protein sequence ID" value="KAK3677195.1"/>
    <property type="molecule type" value="Genomic_DNA"/>
</dbReference>